<evidence type="ECO:0000256" key="6">
    <source>
        <dbReference type="SAM" id="Phobius"/>
    </source>
</evidence>
<name>A0A7R9A6F1_9CRUS</name>
<feature type="transmembrane region" description="Helical" evidence="6">
    <location>
        <begin position="151"/>
        <end position="169"/>
    </location>
</feature>
<dbReference type="GO" id="GO:0008511">
    <property type="term" value="F:sodium:potassium:chloride symporter activity"/>
    <property type="evidence" value="ECO:0007669"/>
    <property type="project" value="TreeGrafter"/>
</dbReference>
<dbReference type="AlphaFoldDB" id="A0A7R9A6F1"/>
<accession>A0A7R9A6F1</accession>
<keyword evidence="9" id="KW-1185">Reference proteome</keyword>
<dbReference type="OrthoDB" id="2020542at2759"/>
<dbReference type="InterPro" id="IPR004841">
    <property type="entry name" value="AA-permease/SLC12A_dom"/>
</dbReference>
<feature type="region of interest" description="Disordered" evidence="5">
    <location>
        <begin position="1"/>
        <end position="23"/>
    </location>
</feature>
<dbReference type="Gene3D" id="1.20.1740.10">
    <property type="entry name" value="Amino acid/polyamine transporter I"/>
    <property type="match status" value="1"/>
</dbReference>
<keyword evidence="2 6" id="KW-0812">Transmembrane</keyword>
<evidence type="ECO:0000256" key="2">
    <source>
        <dbReference type="ARBA" id="ARBA00022692"/>
    </source>
</evidence>
<feature type="transmembrane region" description="Helical" evidence="6">
    <location>
        <begin position="251"/>
        <end position="270"/>
    </location>
</feature>
<dbReference type="GO" id="GO:0055064">
    <property type="term" value="P:chloride ion homeostasis"/>
    <property type="evidence" value="ECO:0007669"/>
    <property type="project" value="TreeGrafter"/>
</dbReference>
<evidence type="ECO:0000313" key="8">
    <source>
        <dbReference type="EMBL" id="CAD7248313.1"/>
    </source>
</evidence>
<protein>
    <recommendedName>
        <fullName evidence="7">Amino acid permease/ SLC12A domain-containing protein</fullName>
    </recommendedName>
</protein>
<dbReference type="EMBL" id="CAJPEV010001791">
    <property type="protein sequence ID" value="CAG0894352.1"/>
    <property type="molecule type" value="Genomic_DNA"/>
</dbReference>
<evidence type="ECO:0000259" key="7">
    <source>
        <dbReference type="Pfam" id="PF00324"/>
    </source>
</evidence>
<keyword evidence="3 6" id="KW-1133">Transmembrane helix</keyword>
<evidence type="ECO:0000256" key="1">
    <source>
        <dbReference type="ARBA" id="ARBA00004141"/>
    </source>
</evidence>
<feature type="compositionally biased region" description="Basic and acidic residues" evidence="5">
    <location>
        <begin position="1"/>
        <end position="12"/>
    </location>
</feature>
<dbReference type="Proteomes" id="UP000677054">
    <property type="component" value="Unassembled WGS sequence"/>
</dbReference>
<gene>
    <name evidence="8" type="ORF">DSTB1V02_LOCUS8131</name>
</gene>
<evidence type="ECO:0000256" key="4">
    <source>
        <dbReference type="ARBA" id="ARBA00023136"/>
    </source>
</evidence>
<dbReference type="InterPro" id="IPR004842">
    <property type="entry name" value="SLC12A_fam"/>
</dbReference>
<reference evidence="8" key="1">
    <citation type="submission" date="2020-11" db="EMBL/GenBank/DDBJ databases">
        <authorList>
            <person name="Tran Van P."/>
        </authorList>
    </citation>
    <scope>NUCLEOTIDE SEQUENCE</scope>
</reference>
<organism evidence="8">
    <name type="scientific">Darwinula stevensoni</name>
    <dbReference type="NCBI Taxonomy" id="69355"/>
    <lineage>
        <taxon>Eukaryota</taxon>
        <taxon>Metazoa</taxon>
        <taxon>Ecdysozoa</taxon>
        <taxon>Arthropoda</taxon>
        <taxon>Crustacea</taxon>
        <taxon>Oligostraca</taxon>
        <taxon>Ostracoda</taxon>
        <taxon>Podocopa</taxon>
        <taxon>Podocopida</taxon>
        <taxon>Darwinulocopina</taxon>
        <taxon>Darwinuloidea</taxon>
        <taxon>Darwinulidae</taxon>
        <taxon>Darwinula</taxon>
    </lineage>
</organism>
<dbReference type="EMBL" id="LR901308">
    <property type="protein sequence ID" value="CAD7248313.1"/>
    <property type="molecule type" value="Genomic_DNA"/>
</dbReference>
<keyword evidence="4 6" id="KW-0472">Membrane</keyword>
<evidence type="ECO:0000256" key="5">
    <source>
        <dbReference type="SAM" id="MobiDB-lite"/>
    </source>
</evidence>
<dbReference type="GO" id="GO:0055075">
    <property type="term" value="P:potassium ion homeostasis"/>
    <property type="evidence" value="ECO:0007669"/>
    <property type="project" value="TreeGrafter"/>
</dbReference>
<dbReference type="GO" id="GO:1990573">
    <property type="term" value="P:potassium ion import across plasma membrane"/>
    <property type="evidence" value="ECO:0007669"/>
    <property type="project" value="TreeGrafter"/>
</dbReference>
<feature type="transmembrane region" description="Helical" evidence="6">
    <location>
        <begin position="181"/>
        <end position="201"/>
    </location>
</feature>
<dbReference type="GO" id="GO:0016020">
    <property type="term" value="C:membrane"/>
    <property type="evidence" value="ECO:0007669"/>
    <property type="project" value="UniProtKB-SubCell"/>
</dbReference>
<feature type="transmembrane region" description="Helical" evidence="6">
    <location>
        <begin position="222"/>
        <end position="245"/>
    </location>
</feature>
<dbReference type="GO" id="GO:0055078">
    <property type="term" value="P:sodium ion homeostasis"/>
    <property type="evidence" value="ECO:0007669"/>
    <property type="project" value="TreeGrafter"/>
</dbReference>
<dbReference type="GO" id="GO:0006884">
    <property type="term" value="P:cell volume homeostasis"/>
    <property type="evidence" value="ECO:0007669"/>
    <property type="project" value="TreeGrafter"/>
</dbReference>
<feature type="domain" description="Amino acid permease/ SLC12A" evidence="7">
    <location>
        <begin position="164"/>
        <end position="334"/>
    </location>
</feature>
<dbReference type="PANTHER" id="PTHR11827">
    <property type="entry name" value="SOLUTE CARRIER FAMILY 12, CATION COTRANSPORTERS"/>
    <property type="match status" value="1"/>
</dbReference>
<dbReference type="PANTHER" id="PTHR11827:SF103">
    <property type="entry name" value="SODIUM CHLORIDE COTRANSPORTER 69, ISOFORM E"/>
    <property type="match status" value="1"/>
</dbReference>
<sequence length="392" mass="42215">MDDGDGRVRSEGIDEAEGPGQSKFHEVSVDHNRVHDLSDNAGVPSVDSLRLKSLHHMTSEAYPREDHYWSLKGVSRGFKRPTLDDLHAVAVVGESQAAQEKGVKEGLQKGVIKFGWIKGVFVSLPIASQSRSASQSGKGFMLPMCLPQIKCLLNIWGVMLFLRGIYYMISRSLGPQFGGAIGLMFMIANSIACAMYVIGFCDSLKALLANEFDSRPIGGGDNFTRVAGCASIVLILGIAIVGIDWVSRTEILLLVILLAAQVDFVIGTIIGPTKENMARGVVGYKMEVFEQNWAPAYGPSGIEPKEQDFFSVFGIFFPAVTGIVAGANFSGDLKVGCPPALGTGEIIDVNKANGLKEMSLVAAGHETESSTQGFQGKGWEKYSVSFPYELAH</sequence>
<evidence type="ECO:0000313" key="9">
    <source>
        <dbReference type="Proteomes" id="UP000677054"/>
    </source>
</evidence>
<proteinExistence type="predicted"/>
<dbReference type="Pfam" id="PF00324">
    <property type="entry name" value="AA_permease"/>
    <property type="match status" value="1"/>
</dbReference>
<evidence type="ECO:0000256" key="3">
    <source>
        <dbReference type="ARBA" id="ARBA00022989"/>
    </source>
</evidence>
<comment type="subcellular location">
    <subcellularLocation>
        <location evidence="1">Membrane</location>
        <topology evidence="1">Multi-pass membrane protein</topology>
    </subcellularLocation>
</comment>